<comment type="similarity">
    <text evidence="6">Belongs to the nlpA lipoprotein family.</text>
</comment>
<comment type="caution">
    <text evidence="9">The sequence shown here is derived from an EMBL/GenBank/DDBJ whole genome shotgun (WGS) entry which is preliminary data.</text>
</comment>
<dbReference type="PANTHER" id="PTHR30429:SF0">
    <property type="entry name" value="METHIONINE-BINDING LIPOPROTEIN METQ"/>
    <property type="match status" value="1"/>
</dbReference>
<keyword evidence="4" id="KW-0564">Palmitate</keyword>
<comment type="subcellular location">
    <subcellularLocation>
        <location evidence="1">Membrane</location>
        <topology evidence="1">Lipid-anchor</topology>
    </subcellularLocation>
</comment>
<evidence type="ECO:0000256" key="5">
    <source>
        <dbReference type="ARBA" id="ARBA00023288"/>
    </source>
</evidence>
<evidence type="ECO:0000313" key="9">
    <source>
        <dbReference type="EMBL" id="NMN00649.1"/>
    </source>
</evidence>
<gene>
    <name evidence="9" type="ORF">G1C96_1228</name>
</gene>
<keyword evidence="5 6" id="KW-0449">Lipoprotein</keyword>
<evidence type="ECO:0000256" key="3">
    <source>
        <dbReference type="ARBA" id="ARBA00023136"/>
    </source>
</evidence>
<dbReference type="Proteomes" id="UP000588277">
    <property type="component" value="Unassembled WGS sequence"/>
</dbReference>
<dbReference type="Gene3D" id="3.40.190.10">
    <property type="entry name" value="Periplasmic binding protein-like II"/>
    <property type="match status" value="2"/>
</dbReference>
<dbReference type="RefSeq" id="WP_169275791.1">
    <property type="nucleotide sequence ID" value="NZ_JAAIIH010000008.1"/>
</dbReference>
<keyword evidence="10" id="KW-1185">Reference proteome</keyword>
<dbReference type="PANTHER" id="PTHR30429">
    <property type="entry name" value="D-METHIONINE-BINDING LIPOPROTEIN METQ"/>
    <property type="match status" value="1"/>
</dbReference>
<sequence length="276" mass="29423">MQLKKALAGVLAVAALVGLTACGSAQASTTDANGNKVINVGVVPGPYGDEIEEVIAPIAAKQGVTLKLKQFNDYVQPNKALAGGQIEANLFQHTRYLKKFAADNKLDLTAIGAVPTPPMIIYSKKVKTVDEIPNGATATLPNDASNTARALNVLEQNGLIKVKDGVDDTKATVDDVAENPKNLQFKTIDAAQLPRSADSADIALVPGNYAWDAGLDFANAVAREQQKEDTINVFVVRTEDKDSDWAKTIANILTSQEFKDGIANSKFKDFGKPANW</sequence>
<evidence type="ECO:0000313" key="10">
    <source>
        <dbReference type="Proteomes" id="UP000588277"/>
    </source>
</evidence>
<accession>A0A7Y0F2G2</accession>
<proteinExistence type="inferred from homology"/>
<evidence type="ECO:0000256" key="6">
    <source>
        <dbReference type="PIRNR" id="PIRNR002854"/>
    </source>
</evidence>
<dbReference type="EMBL" id="JAAIIH010000008">
    <property type="protein sequence ID" value="NMN00649.1"/>
    <property type="molecule type" value="Genomic_DNA"/>
</dbReference>
<dbReference type="Pfam" id="PF03180">
    <property type="entry name" value="Lipoprotein_9"/>
    <property type="match status" value="1"/>
</dbReference>
<feature type="lipid moiety-binding region" description="S-diacylglycerol cysteine" evidence="7">
    <location>
        <position position="22"/>
    </location>
</feature>
<dbReference type="InterPro" id="IPR004872">
    <property type="entry name" value="Lipoprotein_NlpA"/>
</dbReference>
<evidence type="ECO:0000256" key="4">
    <source>
        <dbReference type="ARBA" id="ARBA00023139"/>
    </source>
</evidence>
<dbReference type="PIRSF" id="PIRSF002854">
    <property type="entry name" value="MetQ"/>
    <property type="match status" value="1"/>
</dbReference>
<evidence type="ECO:0000256" key="2">
    <source>
        <dbReference type="ARBA" id="ARBA00022729"/>
    </source>
</evidence>
<reference evidence="9 10" key="1">
    <citation type="submission" date="2020-02" db="EMBL/GenBank/DDBJ databases">
        <title>Characterization of phylogenetic diversity of novel bifidobacterial species isolated in Czech ZOOs.</title>
        <authorList>
            <person name="Lugli G.A."/>
            <person name="Vera N.B."/>
            <person name="Ventura M."/>
        </authorList>
    </citation>
    <scope>NUCLEOTIDE SEQUENCE [LARGE SCALE GENOMIC DNA]</scope>
    <source>
        <strain evidence="9 10">DSM 109958</strain>
    </source>
</reference>
<protein>
    <recommendedName>
        <fullName evidence="6">Lipoprotein</fullName>
    </recommendedName>
</protein>
<dbReference type="PROSITE" id="PS51257">
    <property type="entry name" value="PROKAR_LIPOPROTEIN"/>
    <property type="match status" value="1"/>
</dbReference>
<keyword evidence="2 8" id="KW-0732">Signal</keyword>
<evidence type="ECO:0000256" key="8">
    <source>
        <dbReference type="SAM" id="SignalP"/>
    </source>
</evidence>
<dbReference type="GO" id="GO:0016020">
    <property type="term" value="C:membrane"/>
    <property type="evidence" value="ECO:0007669"/>
    <property type="project" value="UniProtKB-SubCell"/>
</dbReference>
<feature type="signal peptide" evidence="8">
    <location>
        <begin position="1"/>
        <end position="27"/>
    </location>
</feature>
<keyword evidence="3" id="KW-0472">Membrane</keyword>
<feature type="chain" id="PRO_5031299506" description="Lipoprotein" evidence="8">
    <location>
        <begin position="28"/>
        <end position="276"/>
    </location>
</feature>
<evidence type="ECO:0000256" key="1">
    <source>
        <dbReference type="ARBA" id="ARBA00004635"/>
    </source>
</evidence>
<evidence type="ECO:0000256" key="7">
    <source>
        <dbReference type="PIRSR" id="PIRSR002854-1"/>
    </source>
</evidence>
<name>A0A7Y0F2G2_9BIFI</name>
<dbReference type="AlphaFoldDB" id="A0A7Y0F2G2"/>
<dbReference type="SUPFAM" id="SSF53850">
    <property type="entry name" value="Periplasmic binding protein-like II"/>
    <property type="match status" value="1"/>
</dbReference>
<organism evidence="9 10">
    <name type="scientific">Bifidobacterium moraviense</name>
    <dbReference type="NCBI Taxonomy" id="2675323"/>
    <lineage>
        <taxon>Bacteria</taxon>
        <taxon>Bacillati</taxon>
        <taxon>Actinomycetota</taxon>
        <taxon>Actinomycetes</taxon>
        <taxon>Bifidobacteriales</taxon>
        <taxon>Bifidobacteriaceae</taxon>
        <taxon>Bifidobacterium</taxon>
    </lineage>
</organism>